<gene>
    <name evidence="2" type="ORF">DF182_23890</name>
</gene>
<accession>A0A365XV19</accession>
<comment type="caution">
    <text evidence="2">The sequence shown here is derived from an EMBL/GenBank/DDBJ whole genome shotgun (WGS) entry which is preliminary data.</text>
</comment>
<dbReference type="PANTHER" id="PTHR37841:SF1">
    <property type="entry name" value="DUF3298 DOMAIN-CONTAINING PROTEIN"/>
    <property type="match status" value="1"/>
</dbReference>
<evidence type="ECO:0000313" key="2">
    <source>
        <dbReference type="EMBL" id="RBL89554.1"/>
    </source>
</evidence>
<feature type="signal peptide" evidence="1">
    <location>
        <begin position="1"/>
        <end position="19"/>
    </location>
</feature>
<sequence length="400" mass="44224">MRNIVILLICLLIVMSAFAQGPQTAFTPDKHIRTIGAFSEGLARTQVSGSKYGYIDTSGQLVVQSVFEEAGNFSEGLALVGQSFDDHTLYGYIDKTGKLLIPCRYEEARDFSGNRAAVNKNGTWEYIDRQGKTAMDSSFVRIDTLIDKVYGGVYNEIKPNPHSFHNGLLLVRRGNLYGYTDTTGKWIIPPVYPYARDFSDGVAMVASGIKKRDTLSGNDELARIYNSLPEGEPEYAYGVIDTTGKLLFTADVDGMGDFMNGWAPFHQEREWGMMNKAGKIVIPAQFGEQPYEISDGIFFVQVNGKAEGNRDGYIYILNTDGRTPVKVPLCDTPDHCIVDSHMRFSDGLLAVQVGNRWGFLDASGKMVITPQFEEVMDFHEGLAAAVTSEGNLVVLRNPVK</sequence>
<evidence type="ECO:0008006" key="4">
    <source>
        <dbReference type="Google" id="ProtNLM"/>
    </source>
</evidence>
<dbReference type="SUPFAM" id="SSF69360">
    <property type="entry name" value="Cell wall binding repeat"/>
    <property type="match status" value="1"/>
</dbReference>
<dbReference type="Proteomes" id="UP000253410">
    <property type="component" value="Unassembled WGS sequence"/>
</dbReference>
<reference evidence="2 3" key="1">
    <citation type="submission" date="2018-05" db="EMBL/GenBank/DDBJ databases">
        <title>Chitinophaga sp. K3CV102501T nov., isolated from isolated from a monsoon evergreen broad-leaved forest soil.</title>
        <authorList>
            <person name="Lv Y."/>
        </authorList>
    </citation>
    <scope>NUCLEOTIDE SEQUENCE [LARGE SCALE GENOMIC DNA]</scope>
    <source>
        <strain evidence="2 3">GDMCC 1.1325</strain>
    </source>
</reference>
<name>A0A365XV19_9BACT</name>
<proteinExistence type="predicted"/>
<keyword evidence="3" id="KW-1185">Reference proteome</keyword>
<dbReference type="RefSeq" id="WP_113618303.1">
    <property type="nucleotide sequence ID" value="NZ_QFFJ01000002.1"/>
</dbReference>
<dbReference type="AlphaFoldDB" id="A0A365XV19"/>
<evidence type="ECO:0000256" key="1">
    <source>
        <dbReference type="SAM" id="SignalP"/>
    </source>
</evidence>
<dbReference type="Pfam" id="PF14903">
    <property type="entry name" value="WG_beta_rep"/>
    <property type="match status" value="6"/>
</dbReference>
<protein>
    <recommendedName>
        <fullName evidence="4">WG repeat-containing protein</fullName>
    </recommendedName>
</protein>
<dbReference type="OrthoDB" id="5464673at2"/>
<dbReference type="InterPro" id="IPR032774">
    <property type="entry name" value="WG_beta_rep"/>
</dbReference>
<feature type="chain" id="PRO_5016993268" description="WG repeat-containing protein" evidence="1">
    <location>
        <begin position="20"/>
        <end position="400"/>
    </location>
</feature>
<keyword evidence="1" id="KW-0732">Signal</keyword>
<organism evidence="2 3">
    <name type="scientific">Chitinophaga flava</name>
    <dbReference type="NCBI Taxonomy" id="2259036"/>
    <lineage>
        <taxon>Bacteria</taxon>
        <taxon>Pseudomonadati</taxon>
        <taxon>Bacteroidota</taxon>
        <taxon>Chitinophagia</taxon>
        <taxon>Chitinophagales</taxon>
        <taxon>Chitinophagaceae</taxon>
        <taxon>Chitinophaga</taxon>
    </lineage>
</organism>
<evidence type="ECO:0000313" key="3">
    <source>
        <dbReference type="Proteomes" id="UP000253410"/>
    </source>
</evidence>
<dbReference type="PANTHER" id="PTHR37841">
    <property type="entry name" value="GLR2918 PROTEIN"/>
    <property type="match status" value="1"/>
</dbReference>
<dbReference type="EMBL" id="QFFJ01000002">
    <property type="protein sequence ID" value="RBL89554.1"/>
    <property type="molecule type" value="Genomic_DNA"/>
</dbReference>